<organism evidence="1 2">
    <name type="scientific">Ignatzschineria rhizosphaerae</name>
    <dbReference type="NCBI Taxonomy" id="2923279"/>
    <lineage>
        <taxon>Bacteria</taxon>
        <taxon>Pseudomonadati</taxon>
        <taxon>Pseudomonadota</taxon>
        <taxon>Gammaproteobacteria</taxon>
        <taxon>Cardiobacteriales</taxon>
        <taxon>Ignatzschineriaceae</taxon>
        <taxon>Ignatzschineria</taxon>
    </lineage>
</organism>
<evidence type="ECO:0000313" key="2">
    <source>
        <dbReference type="Proteomes" id="UP000829542"/>
    </source>
</evidence>
<proteinExistence type="predicted"/>
<protein>
    <submittedName>
        <fullName evidence="1">Uncharacterized protein</fullName>
    </submittedName>
</protein>
<dbReference type="Proteomes" id="UP000829542">
    <property type="component" value="Chromosome"/>
</dbReference>
<evidence type="ECO:0000313" key="1">
    <source>
        <dbReference type="EMBL" id="UNM95005.1"/>
    </source>
</evidence>
<dbReference type="EMBL" id="CP093379">
    <property type="protein sequence ID" value="UNM95005.1"/>
    <property type="molecule type" value="Genomic_DNA"/>
</dbReference>
<dbReference type="RefSeq" id="WP_242146823.1">
    <property type="nucleotide sequence ID" value="NZ_CP093379.1"/>
</dbReference>
<sequence length="182" mass="20912">MFNILTKMMLLFFVMIVIFMPAFTPEAHLRGGLFFKVRATNLHCRLEYEQYTLIDTRNYVEAPALTSFGYGIDAGTIFTVGNNTITLIVEPVETPQKPLITDRYCEIGLSLYVEDTFNDAYYDLPFNVAFDDNGQPYSLDKGEMDSPNIETDPRNEISINYHEDDPEIIESITLQKHVNIQF</sequence>
<name>A0ABY3WZG7_9GAMM</name>
<keyword evidence="2" id="KW-1185">Reference proteome</keyword>
<accession>A0ABY3WZG7</accession>
<gene>
    <name evidence="1" type="ORF">MMG00_07075</name>
</gene>
<reference evidence="1 2" key="1">
    <citation type="submission" date="2022-03" db="EMBL/GenBank/DDBJ databases">
        <title>Ignatzschineria rhizosphaerae HR5S32.</title>
        <authorList>
            <person name="Sun J.Q."/>
            <person name="Feng J.Y."/>
        </authorList>
    </citation>
    <scope>NUCLEOTIDE SEQUENCE [LARGE SCALE GENOMIC DNA]</scope>
    <source>
        <strain evidence="1 2">HR5S32</strain>
    </source>
</reference>